<name>A0A0B5NL82_BACTU</name>
<dbReference type="Proteomes" id="UP000501107">
    <property type="component" value="Plasmid unnamed3"/>
</dbReference>
<dbReference type="RefSeq" id="WP_001129131.1">
    <property type="nucleotide sequence ID" value="NZ_CP009334.1"/>
</dbReference>
<dbReference type="KEGG" id="btw:BF38_5901"/>
<evidence type="ECO:0000313" key="4">
    <source>
        <dbReference type="Proteomes" id="UP000031876"/>
    </source>
</evidence>
<accession>A0A0B5NL82</accession>
<dbReference type="Proteomes" id="UP001181533">
    <property type="component" value="Unassembled WGS sequence"/>
</dbReference>
<reference evidence="2" key="2">
    <citation type="submission" date="2019-07" db="EMBL/GenBank/DDBJ databases">
        <title>Phylogenomic Reclassification of ATCC Bacillus Strains and Various Taxa within the Genus Bacillus.</title>
        <authorList>
            <person name="Riojas M.A."/>
            <person name="Frank A.M."/>
            <person name="Fenn S.L."/>
            <person name="King S.P."/>
            <person name="Brower S.M."/>
            <person name="Hazbon M.H."/>
        </authorList>
    </citation>
    <scope>NUCLEOTIDE SEQUENCE</scope>
    <source>
        <strain evidence="2">ATCC 35646</strain>
    </source>
</reference>
<evidence type="ECO:0000313" key="2">
    <source>
        <dbReference type="EMBL" id="MDR4174789.1"/>
    </source>
</evidence>
<gene>
    <name evidence="1" type="ORF">BF38_5901</name>
    <name evidence="2" type="ORF">FO599_01405</name>
    <name evidence="3" type="ORF">FOC89_01375</name>
</gene>
<protein>
    <submittedName>
        <fullName evidence="3">Uncharacterized protein</fullName>
    </submittedName>
</protein>
<dbReference type="Proteomes" id="UP000031876">
    <property type="component" value="Plasmid 2"/>
</dbReference>
<evidence type="ECO:0000313" key="1">
    <source>
        <dbReference type="EMBL" id="AJG74122.1"/>
    </source>
</evidence>
<dbReference type="AlphaFoldDB" id="A0A0B5NL82"/>
<reference evidence="1 4" key="1">
    <citation type="journal article" date="2015" name="Genome Announc.">
        <title>Complete genome sequences for 35 biothreat assay-relevant bacillus species.</title>
        <authorList>
            <person name="Johnson S.L."/>
            <person name="Daligault H.E."/>
            <person name="Davenport K.W."/>
            <person name="Jaissle J."/>
            <person name="Frey K.G."/>
            <person name="Ladner J.T."/>
            <person name="Broomall S.M."/>
            <person name="Bishop-Lilly K.A."/>
            <person name="Bruce D.C."/>
            <person name="Gibbons H.S."/>
            <person name="Coyne S.R."/>
            <person name="Lo C.C."/>
            <person name="Meincke L."/>
            <person name="Munk A.C."/>
            <person name="Koroleva G.I."/>
            <person name="Rosenzweig C.N."/>
            <person name="Palacios G.F."/>
            <person name="Redden C.L."/>
            <person name="Minogue T.D."/>
            <person name="Chain P.S."/>
        </authorList>
    </citation>
    <scope>NUCLEOTIDE SEQUENCE [LARGE SCALE GENOMIC DNA]</scope>
    <source>
        <strain evidence="1 4">HD1011</strain>
        <plasmid evidence="1 4">2</plasmid>
    </source>
</reference>
<geneLocation type="plasmid" evidence="3 5">
    <name>unnamed3</name>
</geneLocation>
<evidence type="ECO:0000313" key="5">
    <source>
        <dbReference type="Proteomes" id="UP000501107"/>
    </source>
</evidence>
<reference evidence="3 5" key="3">
    <citation type="submission" date="2020-05" db="EMBL/GenBank/DDBJ databases">
        <title>FDA dAtabase for Regulatory Grade micrObial Sequences (FDA-ARGOS): Supporting development and validation of Infectious Disease Dx tests.</title>
        <authorList>
            <person name="Nelson B."/>
            <person name="Plummer A."/>
            <person name="Tallon L."/>
            <person name="Sadzewicz L."/>
            <person name="Zhao X."/>
            <person name="Vavikolanu K."/>
            <person name="Mehta A."/>
            <person name="Aluvathingal J."/>
            <person name="Nadendla S."/>
            <person name="Myers T."/>
            <person name="Yan Y."/>
            <person name="Sichtig H."/>
        </authorList>
    </citation>
    <scope>NUCLEOTIDE SEQUENCE [LARGE SCALE GENOMIC DNA]</scope>
    <source>
        <strain evidence="3 5">FDAARGOS_795</strain>
        <plasmid evidence="3 5">unnamed3</plasmid>
    </source>
</reference>
<dbReference type="EMBL" id="VKQN01000001">
    <property type="protein sequence ID" value="MDR4174789.1"/>
    <property type="molecule type" value="Genomic_DNA"/>
</dbReference>
<geneLocation type="plasmid" evidence="1 4">
    <name>2</name>
</geneLocation>
<sequence>MAKRKDTKQSHFCKVCGEQWWIEYNEKDYKKFIEKGKPIDEVMPYLTETESHLLEHKTCTSCVPPTMPINSTPLMKDLEDGVYTVQSKAFGEIRVEKQGDWLHTILEGKGNKGFFSYDLDATIGGLRVKGDYKGSIVESQIRLEHMASLTQVVYKNLFMHDYIPSNFKGIAYYGLKEHKDVKPSTPEGLDLSSRPDNEYMVLMNDTEERGLYKEKIKAESEEQLKMVIEQTLVGELVSYKPTKYI</sequence>
<dbReference type="EMBL" id="CP053979">
    <property type="protein sequence ID" value="QKH22665.1"/>
    <property type="molecule type" value="Genomic_DNA"/>
</dbReference>
<proteinExistence type="predicted"/>
<dbReference type="EMBL" id="CP009334">
    <property type="protein sequence ID" value="AJG74122.1"/>
    <property type="molecule type" value="Genomic_DNA"/>
</dbReference>
<keyword evidence="3" id="KW-0614">Plasmid</keyword>
<organism evidence="3 5">
    <name type="scientific">Bacillus thuringiensis</name>
    <dbReference type="NCBI Taxonomy" id="1428"/>
    <lineage>
        <taxon>Bacteria</taxon>
        <taxon>Bacillati</taxon>
        <taxon>Bacillota</taxon>
        <taxon>Bacilli</taxon>
        <taxon>Bacillales</taxon>
        <taxon>Bacillaceae</taxon>
        <taxon>Bacillus</taxon>
        <taxon>Bacillus cereus group</taxon>
    </lineage>
</organism>
<evidence type="ECO:0000313" key="3">
    <source>
        <dbReference type="EMBL" id="QKH22665.1"/>
    </source>
</evidence>